<keyword evidence="1" id="KW-0472">Membrane</keyword>
<keyword evidence="1" id="KW-1133">Transmembrane helix</keyword>
<sequence>MNWEEWKFSLEVAWDDPWYRWQSIATVAAVLGGSAFFLWRMAPVGVRTGLLVFHYNLYFGIDEVLPWMWIFVFPGALIVMVVIDLLASGHLFRKDRIVSRVLLCTATVFTIFALIGGFFLTTVNG</sequence>
<feature type="transmembrane region" description="Helical" evidence="1">
    <location>
        <begin position="67"/>
        <end position="89"/>
    </location>
</feature>
<evidence type="ECO:0000313" key="3">
    <source>
        <dbReference type="Proteomes" id="UP000176603"/>
    </source>
</evidence>
<protein>
    <submittedName>
        <fullName evidence="2">Uncharacterized protein</fullName>
    </submittedName>
</protein>
<dbReference type="Proteomes" id="UP000176603">
    <property type="component" value="Unassembled WGS sequence"/>
</dbReference>
<proteinExistence type="predicted"/>
<dbReference type="AlphaFoldDB" id="A0A1F7UIW4"/>
<accession>A0A1F7UIW4</accession>
<comment type="caution">
    <text evidence="2">The sequence shown here is derived from an EMBL/GenBank/DDBJ whole genome shotgun (WGS) entry which is preliminary data.</text>
</comment>
<feature type="transmembrane region" description="Helical" evidence="1">
    <location>
        <begin position="20"/>
        <end position="39"/>
    </location>
</feature>
<keyword evidence="1" id="KW-0812">Transmembrane</keyword>
<gene>
    <name evidence="2" type="ORF">A3E39_03095</name>
</gene>
<evidence type="ECO:0000256" key="1">
    <source>
        <dbReference type="SAM" id="Phobius"/>
    </source>
</evidence>
<reference evidence="2 3" key="1">
    <citation type="journal article" date="2016" name="Nat. Commun.">
        <title>Thousands of microbial genomes shed light on interconnected biogeochemical processes in an aquifer system.</title>
        <authorList>
            <person name="Anantharaman K."/>
            <person name="Brown C.T."/>
            <person name="Hug L.A."/>
            <person name="Sharon I."/>
            <person name="Castelle C.J."/>
            <person name="Probst A.J."/>
            <person name="Thomas B.C."/>
            <person name="Singh A."/>
            <person name="Wilkins M.J."/>
            <person name="Karaoz U."/>
            <person name="Brodie E.L."/>
            <person name="Williams K.H."/>
            <person name="Hubbard S.S."/>
            <person name="Banfield J.F."/>
        </authorList>
    </citation>
    <scope>NUCLEOTIDE SEQUENCE [LARGE SCALE GENOMIC DNA]</scope>
</reference>
<evidence type="ECO:0000313" key="2">
    <source>
        <dbReference type="EMBL" id="OGL78216.1"/>
    </source>
</evidence>
<dbReference type="EMBL" id="MGEH01000036">
    <property type="protein sequence ID" value="OGL78216.1"/>
    <property type="molecule type" value="Genomic_DNA"/>
</dbReference>
<feature type="transmembrane region" description="Helical" evidence="1">
    <location>
        <begin position="101"/>
        <end position="120"/>
    </location>
</feature>
<organism evidence="2 3">
    <name type="scientific">Candidatus Uhrbacteria bacterium RIFCSPHIGHO2_12_FULL_60_25</name>
    <dbReference type="NCBI Taxonomy" id="1802399"/>
    <lineage>
        <taxon>Bacteria</taxon>
        <taxon>Candidatus Uhriibacteriota</taxon>
    </lineage>
</organism>
<dbReference type="STRING" id="1802399.A3E39_03095"/>
<name>A0A1F7UIW4_9BACT</name>